<dbReference type="SUPFAM" id="SSF82657">
    <property type="entry name" value="BolA-like"/>
    <property type="match status" value="1"/>
</dbReference>
<evidence type="ECO:0000256" key="3">
    <source>
        <dbReference type="RuleBase" id="RU003860"/>
    </source>
</evidence>
<dbReference type="GO" id="GO:0006351">
    <property type="term" value="P:DNA-templated transcription"/>
    <property type="evidence" value="ECO:0007669"/>
    <property type="project" value="TreeGrafter"/>
</dbReference>
<dbReference type="FunFam" id="3.30.300.90:FF:000001">
    <property type="entry name" value="Transcriptional regulator BolA"/>
    <property type="match status" value="1"/>
</dbReference>
<protein>
    <recommendedName>
        <fullName evidence="2">DNA-binding transcriptional regulator BolA</fullName>
    </recommendedName>
</protein>
<evidence type="ECO:0000256" key="1">
    <source>
        <dbReference type="ARBA" id="ARBA00005578"/>
    </source>
</evidence>
<evidence type="ECO:0000313" key="5">
    <source>
        <dbReference type="Proteomes" id="UP000275394"/>
    </source>
</evidence>
<dbReference type="PANTHER" id="PTHR46229:SF2">
    <property type="entry name" value="BOLA-LIKE PROTEIN 1"/>
    <property type="match status" value="1"/>
</dbReference>
<dbReference type="PANTHER" id="PTHR46229">
    <property type="entry name" value="BOLA TRANSCRIPTION REGULATOR"/>
    <property type="match status" value="1"/>
</dbReference>
<dbReference type="Pfam" id="PF01722">
    <property type="entry name" value="BolA"/>
    <property type="match status" value="1"/>
</dbReference>
<gene>
    <name evidence="4" type="ORF">EDC56_0769</name>
</gene>
<proteinExistence type="inferred from homology"/>
<dbReference type="InterPro" id="IPR002634">
    <property type="entry name" value="BolA"/>
</dbReference>
<dbReference type="OrthoDB" id="9801469at2"/>
<dbReference type="Proteomes" id="UP000275394">
    <property type="component" value="Unassembled WGS sequence"/>
</dbReference>
<dbReference type="InterPro" id="IPR050961">
    <property type="entry name" value="BolA/IbaG_stress_morph_reg"/>
</dbReference>
<evidence type="ECO:0000256" key="2">
    <source>
        <dbReference type="ARBA" id="ARBA00074073"/>
    </source>
</evidence>
<dbReference type="RefSeq" id="WP_123711163.1">
    <property type="nucleotide sequence ID" value="NZ_RKHR01000003.1"/>
</dbReference>
<dbReference type="Gene3D" id="3.30.300.90">
    <property type="entry name" value="BolA-like"/>
    <property type="match status" value="1"/>
</dbReference>
<dbReference type="PIRSF" id="PIRSF003113">
    <property type="entry name" value="BolA"/>
    <property type="match status" value="1"/>
</dbReference>
<organism evidence="4 5">
    <name type="scientific">Sinobacterium caligoides</name>
    <dbReference type="NCBI Taxonomy" id="933926"/>
    <lineage>
        <taxon>Bacteria</taxon>
        <taxon>Pseudomonadati</taxon>
        <taxon>Pseudomonadota</taxon>
        <taxon>Gammaproteobacteria</taxon>
        <taxon>Cellvibrionales</taxon>
        <taxon>Spongiibacteraceae</taxon>
        <taxon>Sinobacterium</taxon>
    </lineage>
</organism>
<dbReference type="EMBL" id="RKHR01000003">
    <property type="protein sequence ID" value="ROS05239.1"/>
    <property type="molecule type" value="Genomic_DNA"/>
</dbReference>
<comment type="caution">
    <text evidence="4">The sequence shown here is derived from an EMBL/GenBank/DDBJ whole genome shotgun (WGS) entry which is preliminary data.</text>
</comment>
<dbReference type="InterPro" id="IPR036065">
    <property type="entry name" value="BolA-like_sf"/>
</dbReference>
<comment type="similarity">
    <text evidence="1 3">Belongs to the BolA/IbaG family.</text>
</comment>
<sequence>MKIRQSIIDKLSTALSPTHLEVVNESHMHSVPPDSETHFKVIAVSPLFDGKRAVARHQMLYALLQEELDGEVHALSLHTFTQQEWTKRQQQVSASPDCAGGGK</sequence>
<dbReference type="AlphaFoldDB" id="A0A3N2E0S3"/>
<accession>A0A3N2E0S3</accession>
<dbReference type="GO" id="GO:1990229">
    <property type="term" value="C:iron-sulfur cluster assembly complex"/>
    <property type="evidence" value="ECO:0007669"/>
    <property type="project" value="UniProtKB-ARBA"/>
</dbReference>
<reference evidence="4 5" key="1">
    <citation type="submission" date="2018-11" db="EMBL/GenBank/DDBJ databases">
        <title>Genomic Encyclopedia of Type Strains, Phase IV (KMG-IV): sequencing the most valuable type-strain genomes for metagenomic binning, comparative biology and taxonomic classification.</title>
        <authorList>
            <person name="Goeker M."/>
        </authorList>
    </citation>
    <scope>NUCLEOTIDE SEQUENCE [LARGE SCALE GENOMIC DNA]</scope>
    <source>
        <strain evidence="4 5">DSM 100316</strain>
    </source>
</reference>
<name>A0A3N2E0S3_9GAMM</name>
<evidence type="ECO:0000313" key="4">
    <source>
        <dbReference type="EMBL" id="ROS05239.1"/>
    </source>
</evidence>
<keyword evidence="5" id="KW-1185">Reference proteome</keyword>
<dbReference type="GO" id="GO:0005829">
    <property type="term" value="C:cytosol"/>
    <property type="evidence" value="ECO:0007669"/>
    <property type="project" value="TreeGrafter"/>
</dbReference>